<feature type="region of interest" description="Disordered" evidence="1">
    <location>
        <begin position="46"/>
        <end position="124"/>
    </location>
</feature>
<feature type="compositionally biased region" description="Low complexity" evidence="1">
    <location>
        <begin position="88"/>
        <end position="100"/>
    </location>
</feature>
<dbReference type="AlphaFoldDB" id="A0AA38NY26"/>
<comment type="caution">
    <text evidence="3">The sequence shown here is derived from an EMBL/GenBank/DDBJ whole genome shotgun (WGS) entry which is preliminary data.</text>
</comment>
<gene>
    <name evidence="3" type="ORF">F5878DRAFT_634457</name>
</gene>
<feature type="compositionally biased region" description="Polar residues" evidence="1">
    <location>
        <begin position="73"/>
        <end position="86"/>
    </location>
</feature>
<evidence type="ECO:0000256" key="2">
    <source>
        <dbReference type="SAM" id="SignalP"/>
    </source>
</evidence>
<name>A0AA38NY26_9AGAR</name>
<organism evidence="3 4">
    <name type="scientific">Lentinula raphanica</name>
    <dbReference type="NCBI Taxonomy" id="153919"/>
    <lineage>
        <taxon>Eukaryota</taxon>
        <taxon>Fungi</taxon>
        <taxon>Dikarya</taxon>
        <taxon>Basidiomycota</taxon>
        <taxon>Agaricomycotina</taxon>
        <taxon>Agaricomycetes</taxon>
        <taxon>Agaricomycetidae</taxon>
        <taxon>Agaricales</taxon>
        <taxon>Marasmiineae</taxon>
        <taxon>Omphalotaceae</taxon>
        <taxon>Lentinula</taxon>
    </lineage>
</organism>
<evidence type="ECO:0000313" key="4">
    <source>
        <dbReference type="Proteomes" id="UP001163846"/>
    </source>
</evidence>
<keyword evidence="4" id="KW-1185">Reference proteome</keyword>
<feature type="chain" id="PRO_5041321571" evidence="2">
    <location>
        <begin position="25"/>
        <end position="142"/>
    </location>
</feature>
<sequence length="142" mass="14302">MKPTFVSKLAVAAIAMAFLQATVALPTGLTFTGTSTATAPLASGSTEAAAIGDESLSSTSSPRLSGNGFGHHQASNTVSQLATPDTESAAAAQVSTDSAAGFQKPSVSTGPNLEAGKPSSTMGDADDWFYLTQKYGTSTKHQ</sequence>
<keyword evidence="2" id="KW-0732">Signal</keyword>
<evidence type="ECO:0000313" key="3">
    <source>
        <dbReference type="EMBL" id="KAJ3832732.1"/>
    </source>
</evidence>
<dbReference type="Proteomes" id="UP001163846">
    <property type="component" value="Unassembled WGS sequence"/>
</dbReference>
<accession>A0AA38NY26</accession>
<protein>
    <submittedName>
        <fullName evidence="3">Uncharacterized protein</fullName>
    </submittedName>
</protein>
<feature type="compositionally biased region" description="Low complexity" evidence="1">
    <location>
        <begin position="55"/>
        <end position="65"/>
    </location>
</feature>
<reference evidence="3" key="1">
    <citation type="submission" date="2022-08" db="EMBL/GenBank/DDBJ databases">
        <authorList>
            <consortium name="DOE Joint Genome Institute"/>
            <person name="Min B."/>
            <person name="Riley R."/>
            <person name="Sierra-Patev S."/>
            <person name="Naranjo-Ortiz M."/>
            <person name="Looney B."/>
            <person name="Konkel Z."/>
            <person name="Slot J.C."/>
            <person name="Sakamoto Y."/>
            <person name="Steenwyk J.L."/>
            <person name="Rokas A."/>
            <person name="Carro J."/>
            <person name="Camarero S."/>
            <person name="Ferreira P."/>
            <person name="Molpeceres G."/>
            <person name="Ruiz-Duenas F.J."/>
            <person name="Serrano A."/>
            <person name="Henrissat B."/>
            <person name="Drula E."/>
            <person name="Hughes K.W."/>
            <person name="Mata J.L."/>
            <person name="Ishikawa N.K."/>
            <person name="Vargas-Isla R."/>
            <person name="Ushijima S."/>
            <person name="Smith C.A."/>
            <person name="Ahrendt S."/>
            <person name="Andreopoulos W."/>
            <person name="He G."/>
            <person name="Labutti K."/>
            <person name="Lipzen A."/>
            <person name="Ng V."/>
            <person name="Sandor L."/>
            <person name="Barry K."/>
            <person name="Martinez A.T."/>
            <person name="Xiao Y."/>
            <person name="Gibbons J.G."/>
            <person name="Terashima K."/>
            <person name="Hibbett D.S."/>
            <person name="Grigoriev I.V."/>
        </authorList>
    </citation>
    <scope>NUCLEOTIDE SEQUENCE</scope>
    <source>
        <strain evidence="3">TFB9207</strain>
    </source>
</reference>
<proteinExistence type="predicted"/>
<evidence type="ECO:0000256" key="1">
    <source>
        <dbReference type="SAM" id="MobiDB-lite"/>
    </source>
</evidence>
<dbReference type="EMBL" id="MU806868">
    <property type="protein sequence ID" value="KAJ3832732.1"/>
    <property type="molecule type" value="Genomic_DNA"/>
</dbReference>
<feature type="signal peptide" evidence="2">
    <location>
        <begin position="1"/>
        <end position="24"/>
    </location>
</feature>